<proteinExistence type="predicted"/>
<dbReference type="EMBL" id="CP020083">
    <property type="protein sequence ID" value="ASR50902.1"/>
    <property type="molecule type" value="Genomic_DNA"/>
</dbReference>
<dbReference type="InterPro" id="IPR013096">
    <property type="entry name" value="Cupin_2"/>
</dbReference>
<accession>A0ABN5B1J6</accession>
<reference evidence="2 3" key="1">
    <citation type="submission" date="2017-03" db="EMBL/GenBank/DDBJ databases">
        <title>Complete genome sequence of Blastomonas fulva degrading microcsystin LR.</title>
        <authorList>
            <person name="Lee H.-g."/>
            <person name="Jin L."/>
            <person name="oh H.-M."/>
        </authorList>
    </citation>
    <scope>NUCLEOTIDE SEQUENCE [LARGE SCALE GENOMIC DNA]</scope>
    <source>
        <strain evidence="2 3">T2</strain>
    </source>
</reference>
<evidence type="ECO:0000259" key="1">
    <source>
        <dbReference type="Pfam" id="PF07883"/>
    </source>
</evidence>
<sequence length="132" mass="14277">MTVRSISTHPVHLGLGAKAITLPPMDGAAEWYQDYEARTASDGIEGRLVTQFTFDAPWTMWEMHPAGDEVVLCTAGRMTLHQEHPDGTVTTLELGPGDYAINPPGVWHTADVDGTATALFITAGMGTQNRVR</sequence>
<dbReference type="Proteomes" id="UP000258016">
    <property type="component" value="Chromosome"/>
</dbReference>
<dbReference type="InterPro" id="IPR014710">
    <property type="entry name" value="RmlC-like_jellyroll"/>
</dbReference>
<dbReference type="Gene3D" id="2.60.120.10">
    <property type="entry name" value="Jelly Rolls"/>
    <property type="match status" value="1"/>
</dbReference>
<dbReference type="SUPFAM" id="SSF51182">
    <property type="entry name" value="RmlC-like cupins"/>
    <property type="match status" value="1"/>
</dbReference>
<dbReference type="GeneID" id="303484923"/>
<evidence type="ECO:0000313" key="2">
    <source>
        <dbReference type="EMBL" id="ASR50902.1"/>
    </source>
</evidence>
<evidence type="ECO:0000313" key="3">
    <source>
        <dbReference type="Proteomes" id="UP000258016"/>
    </source>
</evidence>
<gene>
    <name evidence="2" type="ORF">B5J99_04955</name>
</gene>
<protein>
    <submittedName>
        <fullName evidence="2">Cupin</fullName>
    </submittedName>
</protein>
<dbReference type="Pfam" id="PF07883">
    <property type="entry name" value="Cupin_2"/>
    <property type="match status" value="1"/>
</dbReference>
<dbReference type="RefSeq" id="WP_069051022.1">
    <property type="nucleotide sequence ID" value="NZ_CP020083.1"/>
</dbReference>
<organism evidence="2 3">
    <name type="scientific">Blastomonas fulva</name>
    <dbReference type="NCBI Taxonomy" id="1550728"/>
    <lineage>
        <taxon>Bacteria</taxon>
        <taxon>Pseudomonadati</taxon>
        <taxon>Pseudomonadota</taxon>
        <taxon>Alphaproteobacteria</taxon>
        <taxon>Sphingomonadales</taxon>
        <taxon>Sphingomonadaceae</taxon>
        <taxon>Blastomonas</taxon>
    </lineage>
</organism>
<name>A0ABN5B1J6_9SPHN</name>
<keyword evidence="3" id="KW-1185">Reference proteome</keyword>
<feature type="domain" description="Cupin type-2" evidence="1">
    <location>
        <begin position="61"/>
        <end position="121"/>
    </location>
</feature>
<dbReference type="InterPro" id="IPR011051">
    <property type="entry name" value="RmlC_Cupin_sf"/>
</dbReference>